<evidence type="ECO:0000313" key="3">
    <source>
        <dbReference type="Proteomes" id="UP000193922"/>
    </source>
</evidence>
<dbReference type="GO" id="GO:0005737">
    <property type="term" value="C:cytoplasm"/>
    <property type="evidence" value="ECO:0007669"/>
    <property type="project" value="TreeGrafter"/>
</dbReference>
<dbReference type="SUPFAM" id="SSF52833">
    <property type="entry name" value="Thioredoxin-like"/>
    <property type="match status" value="1"/>
</dbReference>
<accession>A0A1Y1WDM9</accession>
<dbReference type="EMBL" id="MCFD01000004">
    <property type="protein sequence ID" value="ORX71630.1"/>
    <property type="molecule type" value="Genomic_DNA"/>
</dbReference>
<dbReference type="InterPro" id="IPR002109">
    <property type="entry name" value="Glutaredoxin"/>
</dbReference>
<dbReference type="STRING" id="61395.A0A1Y1WDM9"/>
<keyword evidence="3" id="KW-1185">Reference proteome</keyword>
<sequence length="198" mass="23210">MIRSPSFALRNIVPPKDPKPLWARYTPTALERTVALINSHPVVLFARRNCDTSEKMISELAKSQIEFRLVYLGDMTAGNIIQRRLQELTGQWTVPSMFVKSHHIGDYKETVEAIKHGRVKQILDSDQWIELVYAVRPDVWARDAKLKDKSPMSFDMCLQDSHRFNYVHRQRWAKVKRYWGMHPAIEDIPAYTRSFKKL</sequence>
<protein>
    <recommendedName>
        <fullName evidence="1">Glutaredoxin domain-containing protein</fullName>
    </recommendedName>
</protein>
<dbReference type="PANTHER" id="PTHR45694">
    <property type="entry name" value="GLUTAREDOXIN 2"/>
    <property type="match status" value="1"/>
</dbReference>
<comment type="caution">
    <text evidence="2">The sequence shown here is derived from an EMBL/GenBank/DDBJ whole genome shotgun (WGS) entry which is preliminary data.</text>
</comment>
<evidence type="ECO:0000313" key="2">
    <source>
        <dbReference type="EMBL" id="ORX71630.1"/>
    </source>
</evidence>
<gene>
    <name evidence="2" type="ORF">DL89DRAFT_256612</name>
</gene>
<organism evidence="2 3">
    <name type="scientific">Linderina pennispora</name>
    <dbReference type="NCBI Taxonomy" id="61395"/>
    <lineage>
        <taxon>Eukaryota</taxon>
        <taxon>Fungi</taxon>
        <taxon>Fungi incertae sedis</taxon>
        <taxon>Zoopagomycota</taxon>
        <taxon>Kickxellomycotina</taxon>
        <taxon>Kickxellomycetes</taxon>
        <taxon>Kickxellales</taxon>
        <taxon>Kickxellaceae</taxon>
        <taxon>Linderina</taxon>
    </lineage>
</organism>
<dbReference type="Pfam" id="PF00462">
    <property type="entry name" value="Glutaredoxin"/>
    <property type="match status" value="1"/>
</dbReference>
<reference evidence="2 3" key="1">
    <citation type="submission" date="2016-07" db="EMBL/GenBank/DDBJ databases">
        <title>Pervasive Adenine N6-methylation of Active Genes in Fungi.</title>
        <authorList>
            <consortium name="DOE Joint Genome Institute"/>
            <person name="Mondo S.J."/>
            <person name="Dannebaum R.O."/>
            <person name="Kuo R.C."/>
            <person name="Labutti K."/>
            <person name="Haridas S."/>
            <person name="Kuo A."/>
            <person name="Salamov A."/>
            <person name="Ahrendt S.R."/>
            <person name="Lipzen A."/>
            <person name="Sullivan W."/>
            <person name="Andreopoulos W.B."/>
            <person name="Clum A."/>
            <person name="Lindquist E."/>
            <person name="Daum C."/>
            <person name="Ramamoorthy G.K."/>
            <person name="Gryganskyi A."/>
            <person name="Culley D."/>
            <person name="Magnuson J.K."/>
            <person name="James T.Y."/>
            <person name="O'Malley M.A."/>
            <person name="Stajich J.E."/>
            <person name="Spatafora J.W."/>
            <person name="Visel A."/>
            <person name="Grigoriev I.V."/>
        </authorList>
    </citation>
    <scope>NUCLEOTIDE SEQUENCE [LARGE SCALE GENOMIC DNA]</scope>
    <source>
        <strain evidence="2 3">ATCC 12442</strain>
    </source>
</reference>
<dbReference type="Gene3D" id="3.40.30.10">
    <property type="entry name" value="Glutaredoxin"/>
    <property type="match status" value="1"/>
</dbReference>
<feature type="domain" description="Glutaredoxin" evidence="1">
    <location>
        <begin position="42"/>
        <end position="104"/>
    </location>
</feature>
<dbReference type="GO" id="GO:0034599">
    <property type="term" value="P:cellular response to oxidative stress"/>
    <property type="evidence" value="ECO:0007669"/>
    <property type="project" value="TreeGrafter"/>
</dbReference>
<evidence type="ECO:0000259" key="1">
    <source>
        <dbReference type="Pfam" id="PF00462"/>
    </source>
</evidence>
<dbReference type="PROSITE" id="PS51354">
    <property type="entry name" value="GLUTAREDOXIN_2"/>
    <property type="match status" value="1"/>
</dbReference>
<dbReference type="RefSeq" id="XP_040745145.1">
    <property type="nucleotide sequence ID" value="XM_040885462.1"/>
</dbReference>
<proteinExistence type="predicted"/>
<dbReference type="GO" id="GO:0015038">
    <property type="term" value="F:glutathione disulfide oxidoreductase activity"/>
    <property type="evidence" value="ECO:0007669"/>
    <property type="project" value="TreeGrafter"/>
</dbReference>
<dbReference type="Proteomes" id="UP000193922">
    <property type="component" value="Unassembled WGS sequence"/>
</dbReference>
<name>A0A1Y1WDM9_9FUNG</name>
<dbReference type="AlphaFoldDB" id="A0A1Y1WDM9"/>
<dbReference type="InterPro" id="IPR036249">
    <property type="entry name" value="Thioredoxin-like_sf"/>
</dbReference>
<dbReference type="GeneID" id="63802110"/>
<dbReference type="OrthoDB" id="418495at2759"/>
<dbReference type="PANTHER" id="PTHR45694:SF18">
    <property type="entry name" value="GLUTAREDOXIN-1-RELATED"/>
    <property type="match status" value="1"/>
</dbReference>